<dbReference type="OMA" id="PKRFVQE"/>
<dbReference type="RefSeq" id="XP_013016690.1">
    <property type="nucleotide sequence ID" value="XM_013161236.1"/>
</dbReference>
<dbReference type="eggNOG" id="KOG2171">
    <property type="taxonomic scope" value="Eukaryota"/>
</dbReference>
<accession>S9RHL7</accession>
<gene>
    <name evidence="10" type="ORF">SOCG_02746</name>
</gene>
<reference evidence="10 11" key="1">
    <citation type="journal article" date="2011" name="Science">
        <title>Comparative functional genomics of the fission yeasts.</title>
        <authorList>
            <person name="Rhind N."/>
            <person name="Chen Z."/>
            <person name="Yassour M."/>
            <person name="Thompson D.A."/>
            <person name="Haas B.J."/>
            <person name="Habib N."/>
            <person name="Wapinski I."/>
            <person name="Roy S."/>
            <person name="Lin M.F."/>
            <person name="Heiman D.I."/>
            <person name="Young S.K."/>
            <person name="Furuya K."/>
            <person name="Guo Y."/>
            <person name="Pidoux A."/>
            <person name="Chen H.M."/>
            <person name="Robbertse B."/>
            <person name="Goldberg J.M."/>
            <person name="Aoki K."/>
            <person name="Bayne E.H."/>
            <person name="Berlin A.M."/>
            <person name="Desjardins C.A."/>
            <person name="Dobbs E."/>
            <person name="Dukaj L."/>
            <person name="Fan L."/>
            <person name="FitzGerald M.G."/>
            <person name="French C."/>
            <person name="Gujja S."/>
            <person name="Hansen K."/>
            <person name="Keifenheim D."/>
            <person name="Levin J.Z."/>
            <person name="Mosher R.A."/>
            <person name="Mueller C.A."/>
            <person name="Pfiffner J."/>
            <person name="Priest M."/>
            <person name="Russ C."/>
            <person name="Smialowska A."/>
            <person name="Swoboda P."/>
            <person name="Sykes S.M."/>
            <person name="Vaughn M."/>
            <person name="Vengrova S."/>
            <person name="Yoder R."/>
            <person name="Zeng Q."/>
            <person name="Allshire R."/>
            <person name="Baulcombe D."/>
            <person name="Birren B.W."/>
            <person name="Brown W."/>
            <person name="Ekwall K."/>
            <person name="Kellis M."/>
            <person name="Leatherwood J."/>
            <person name="Levin H."/>
            <person name="Margalit H."/>
            <person name="Martienssen R."/>
            <person name="Nieduszynski C.A."/>
            <person name="Spatafora J.W."/>
            <person name="Friedman N."/>
            <person name="Dalgaard J.Z."/>
            <person name="Baumann P."/>
            <person name="Niki H."/>
            <person name="Regev A."/>
            <person name="Nusbaum C."/>
        </authorList>
    </citation>
    <scope>NUCLEOTIDE SEQUENCE [LARGE SCALE GENOMIC DNA]</scope>
    <source>
        <strain evidence="11">yFS286</strain>
    </source>
</reference>
<dbReference type="GO" id="GO:0006406">
    <property type="term" value="P:mRNA export from nucleus"/>
    <property type="evidence" value="ECO:0007669"/>
    <property type="project" value="EnsemblFungi"/>
</dbReference>
<dbReference type="Pfam" id="PF18808">
    <property type="entry name" value="Importin_rep_4"/>
    <property type="match status" value="1"/>
</dbReference>
<keyword evidence="5" id="KW-0677">Repeat</keyword>
<keyword evidence="3" id="KW-0813">Transport</keyword>
<dbReference type="InterPro" id="IPR016024">
    <property type="entry name" value="ARM-type_fold"/>
</dbReference>
<dbReference type="SUPFAM" id="SSF48371">
    <property type="entry name" value="ARM repeat"/>
    <property type="match status" value="1"/>
</dbReference>
<dbReference type="GeneID" id="25031720"/>
<dbReference type="InterPro" id="IPR011989">
    <property type="entry name" value="ARM-like"/>
</dbReference>
<evidence type="ECO:0000313" key="11">
    <source>
        <dbReference type="Proteomes" id="UP000016088"/>
    </source>
</evidence>
<dbReference type="GO" id="GO:0007088">
    <property type="term" value="P:regulation of mitotic nuclear division"/>
    <property type="evidence" value="ECO:0007669"/>
    <property type="project" value="EnsemblFungi"/>
</dbReference>
<dbReference type="Pfam" id="PF18816">
    <property type="entry name" value="Importin_rep_5"/>
    <property type="match status" value="1"/>
</dbReference>
<dbReference type="VEuPathDB" id="FungiDB:SOCG_02746"/>
<dbReference type="GO" id="GO:0008139">
    <property type="term" value="F:nuclear localization sequence binding"/>
    <property type="evidence" value="ECO:0007669"/>
    <property type="project" value="EnsemblFungi"/>
</dbReference>
<evidence type="ECO:0000256" key="5">
    <source>
        <dbReference type="ARBA" id="ARBA00022737"/>
    </source>
</evidence>
<dbReference type="InterPro" id="IPR057672">
    <property type="entry name" value="TPR_IPO4/5"/>
</dbReference>
<dbReference type="GO" id="GO:0005737">
    <property type="term" value="C:cytoplasm"/>
    <property type="evidence" value="ECO:0007669"/>
    <property type="project" value="UniProtKB-SubCell"/>
</dbReference>
<organism evidence="10 11">
    <name type="scientific">Schizosaccharomyces octosporus (strain yFS286)</name>
    <name type="common">Fission yeast</name>
    <name type="synonym">Octosporomyces octosporus</name>
    <dbReference type="NCBI Taxonomy" id="483514"/>
    <lineage>
        <taxon>Eukaryota</taxon>
        <taxon>Fungi</taxon>
        <taxon>Dikarya</taxon>
        <taxon>Ascomycota</taxon>
        <taxon>Taphrinomycotina</taxon>
        <taxon>Schizosaccharomycetes</taxon>
        <taxon>Schizosaccharomycetales</taxon>
        <taxon>Schizosaccharomycetaceae</taxon>
        <taxon>Schizosaccharomyces</taxon>
    </lineage>
</organism>
<evidence type="ECO:0000313" key="10">
    <source>
        <dbReference type="EMBL" id="EPX73524.1"/>
    </source>
</evidence>
<dbReference type="Proteomes" id="UP000016088">
    <property type="component" value="Unassembled WGS sequence"/>
</dbReference>
<comment type="subcellular location">
    <subcellularLocation>
        <location evidence="2">Cytoplasm</location>
    </subcellularLocation>
    <subcellularLocation>
        <location evidence="1">Nucleus</location>
    </subcellularLocation>
</comment>
<evidence type="ECO:0000256" key="6">
    <source>
        <dbReference type="ARBA" id="ARBA00022927"/>
    </source>
</evidence>
<dbReference type="GO" id="GO:0061608">
    <property type="term" value="F:nuclear import signal receptor activity"/>
    <property type="evidence" value="ECO:0007669"/>
    <property type="project" value="EnsemblFungi"/>
</dbReference>
<proteinExistence type="predicted"/>
<evidence type="ECO:0000256" key="1">
    <source>
        <dbReference type="ARBA" id="ARBA00004123"/>
    </source>
</evidence>
<evidence type="ECO:0000259" key="8">
    <source>
        <dbReference type="Pfam" id="PF25574"/>
    </source>
</evidence>
<keyword evidence="4" id="KW-0963">Cytoplasm</keyword>
<dbReference type="GO" id="GO:0034399">
    <property type="term" value="C:nuclear periphery"/>
    <property type="evidence" value="ECO:0007669"/>
    <property type="project" value="EnsemblFungi"/>
</dbReference>
<dbReference type="Pfam" id="PF25574">
    <property type="entry name" value="TPR_IMB1"/>
    <property type="match status" value="1"/>
</dbReference>
<dbReference type="Gene3D" id="1.25.10.10">
    <property type="entry name" value="Leucine-rich Repeat Variant"/>
    <property type="match status" value="1"/>
</dbReference>
<feature type="domain" description="Importin subunit beta-1/Transportin-1-like TPR repeats" evidence="8">
    <location>
        <begin position="490"/>
        <end position="638"/>
    </location>
</feature>
<evidence type="ECO:0000256" key="7">
    <source>
        <dbReference type="ARBA" id="ARBA00023242"/>
    </source>
</evidence>
<evidence type="ECO:0000256" key="4">
    <source>
        <dbReference type="ARBA" id="ARBA00022490"/>
    </source>
</evidence>
<evidence type="ECO:0000256" key="2">
    <source>
        <dbReference type="ARBA" id="ARBA00004496"/>
    </source>
</evidence>
<dbReference type="PANTHER" id="PTHR10527">
    <property type="entry name" value="IMPORTIN BETA"/>
    <property type="match status" value="1"/>
</dbReference>
<dbReference type="InterPro" id="IPR058584">
    <property type="entry name" value="IMB1_TNPO1-like_TPR"/>
</dbReference>
<dbReference type="GO" id="GO:0006606">
    <property type="term" value="P:protein import into nucleus"/>
    <property type="evidence" value="ECO:0007669"/>
    <property type="project" value="EnsemblFungi"/>
</dbReference>
<dbReference type="HOGENOM" id="CLU_003794_0_1_1"/>
<dbReference type="InterPro" id="IPR040928">
    <property type="entry name" value="Importin_rep_5"/>
</dbReference>
<keyword evidence="7" id="KW-0539">Nucleus</keyword>
<evidence type="ECO:0000259" key="9">
    <source>
        <dbReference type="Pfam" id="PF25780"/>
    </source>
</evidence>
<dbReference type="Pfam" id="PF25780">
    <property type="entry name" value="TPR_IPO5"/>
    <property type="match status" value="1"/>
</dbReference>
<evidence type="ECO:0000256" key="3">
    <source>
        <dbReference type="ARBA" id="ARBA00022448"/>
    </source>
</evidence>
<feature type="domain" description="IPO4/5-like TPR repeats" evidence="9">
    <location>
        <begin position="113"/>
        <end position="266"/>
    </location>
</feature>
<dbReference type="GO" id="GO:0060188">
    <property type="term" value="P:regulation of protein desumoylation"/>
    <property type="evidence" value="ECO:0007669"/>
    <property type="project" value="EnsemblFungi"/>
</dbReference>
<dbReference type="Pfam" id="PF13513">
    <property type="entry name" value="HEAT_EZ"/>
    <property type="match status" value="1"/>
</dbReference>
<dbReference type="Pfam" id="PF18829">
    <property type="entry name" value="Importin_rep_6"/>
    <property type="match status" value="1"/>
</dbReference>
<keyword evidence="6" id="KW-0653">Protein transport</keyword>
<protein>
    <submittedName>
        <fullName evidence="10">Karyopherin Sal3</fullName>
    </submittedName>
</protein>
<dbReference type="InterPro" id="IPR041389">
    <property type="entry name" value="Importin_rep_6"/>
</dbReference>
<dbReference type="InterPro" id="IPR040122">
    <property type="entry name" value="Importin_beta"/>
</dbReference>
<dbReference type="OrthoDB" id="543373at2759"/>
<keyword evidence="11" id="KW-1185">Reference proteome</keyword>
<dbReference type="EMBL" id="KE503206">
    <property type="protein sequence ID" value="EPX73524.1"/>
    <property type="molecule type" value="Genomic_DNA"/>
</dbReference>
<dbReference type="AlphaFoldDB" id="S9RHL7"/>
<name>S9RHL7_SCHOY</name>
<sequence length="1095" mass="121484">MSSSVAPDALSSLLVLVQGLASPDNVIRSEAEKVLTADWIAERADLLLNGLAALAAQSQDISIRSFSLVLIRRISFRTLPSDSELEVFSSISAEAKQTLQNQLLTCFVQENVPTVRNKLCDTIAEIARSVFDCQNQWPELTTTIFGTVNSPEESFRDSVYRTIAALPLLLSGQEAAVAPLFSTGLSDPSIGVRVAAVRAYSSVVLESKQSVRDQVIPMLPALLNILPPLQQERDSENLTECLMAITEIAEVFPKIFNDIFESYLQFNLGIIKDKDLENSARQAALEALVCFSEGAPAMCRRSPEYANQLVLQCLMLMTDVAGDEEDEAENLQEWLDTDDLDQDESDANYIVAEQAMDRLSRKLGGKTILPPSFTWLPGLISSQKWSERHAALMAISSIAEGAEKIMKRELSRVLDMVLPLLADPHPRIRWAACNAVGQMSTDFAPDMQVKYPSRILESLIPTLDSPEARVRAHAAAAMVNFSEEADNKVLEPYLDDILQRLLVLLQCPQRYVQEQAITTIATVADAAAKKFDKYFDAIMPLLISVLRQAEGKEFRTLRGKAMECATLIALAVGKARFLPVSQEVIQVLGTIQMSITDSDDPQASYLISAWGRICRVLGSDFVPFLGSVMPPLLAAATSKPDFTIIDDDTDEGKFSEQDGWEFIPVHGQQVGIRTSTLEDKCTATEMLVCYAAELKGEFDPYVNEVLTSVVLPGLKFFFHDGVRSASCKCIPQLLNSRIIASNRDPVKVAEIWDPILRKLLDYIQSEPSSEMLSDYFQCLYESLEMVGPCLDAASMEKLVSVVDLQLKAFIQRVQEREESSRNGEADVEEDEDVILAVENDQNMLNEINRTFGVVLKQHKATFCPYWERLLPYMNGFLNGSDVIAKQWALCMMDDLIEFTGPDSWAYKDHFLPYLAEGIQNPEPEIRQAAAYGIGVAAQHGGELYSEICSSALPTLFTMLEDPDARDEEQIYATENIVVAISKICRFCSQRIQDLDKIITFWVNTLPVTHDEDDAPYAYMFLAELMEQNHVAVATQLSVVIPVLADTLASGVLRGRTLARLLEASKAYLSQFPVDQVNSVISSLSVDNQRALSAYF</sequence>
<dbReference type="InterPro" id="IPR041653">
    <property type="entry name" value="Importin_rep_4"/>
</dbReference>